<gene>
    <name evidence="10" type="ORF">A2008_12125</name>
</gene>
<dbReference type="InterPro" id="IPR003593">
    <property type="entry name" value="AAA+_ATPase"/>
</dbReference>
<dbReference type="CDD" id="cd03216">
    <property type="entry name" value="ABC_Carb_Monos_I"/>
    <property type="match status" value="1"/>
</dbReference>
<dbReference type="GO" id="GO:0005886">
    <property type="term" value="C:plasma membrane"/>
    <property type="evidence" value="ECO:0007669"/>
    <property type="project" value="UniProtKB-SubCell"/>
</dbReference>
<comment type="caution">
    <text evidence="10">The sequence shown here is derived from an EMBL/GenBank/DDBJ whole genome shotgun (WGS) entry which is preliminary data.</text>
</comment>
<dbReference type="Proteomes" id="UP000178735">
    <property type="component" value="Unassembled WGS sequence"/>
</dbReference>
<dbReference type="STRING" id="1817813.A2008_12125"/>
<keyword evidence="6 10" id="KW-0067">ATP-binding</keyword>
<evidence type="ECO:0000256" key="7">
    <source>
        <dbReference type="ARBA" id="ARBA00022967"/>
    </source>
</evidence>
<dbReference type="PROSITE" id="PS50893">
    <property type="entry name" value="ABC_TRANSPORTER_2"/>
    <property type="match status" value="2"/>
</dbReference>
<protein>
    <submittedName>
        <fullName evidence="10">Heme ABC transporter ATP-binding protein</fullName>
    </submittedName>
</protein>
<keyword evidence="8" id="KW-0472">Membrane</keyword>
<sequence length="520" mass="56244">MHALSMRAISKRFKNVVANDNITFSVRTNTIHGLVGENGAGKSTLMNILYGLLEPDEGDIFIGDRPARFDGPKDAIEAGIGMVHQHFMLAGPLTVTENIILGSEPGGGLFLDYKKARAFVSELSERYGLKVDPDARIDSISVGLAQRVEILKTLYRGARIIVLDEPTAVLTPQEVGDLLKIMDKLRKDGVTIVFISHKLREVKLITDDITVIRAGKTIGTRPTRDVDENEIARMMVGREVSFKVDKKPAAAGEIKISVSGLEAFNDKGLKCLKGVSFDIRRGEVFAIAGVEGNGQSELLDVLGGMRKPAGGNVKLFDKDMKATDITGASPYRVYDNKVAHIPEDRHKRGLQLKFSVKDNLVTSLIHKPPFSNALGVINSGAINSNAAEKIETFDIRCGSAEINAQNLSGGNQQKVVIARELSKGPEFIIIAQPTRGVDIGAIEFIHKKIIDLRDSGVAILLVSAELSEIINLSDRIGVIYNGELLETMESKDASEEKLGLLMVGITGKNKGGAQAGDKNA</sequence>
<dbReference type="FunFam" id="3.40.50.300:FF:000127">
    <property type="entry name" value="Ribose import ATP-binding protein RbsA"/>
    <property type="match status" value="1"/>
</dbReference>
<evidence type="ECO:0000313" key="10">
    <source>
        <dbReference type="EMBL" id="OGM07971.1"/>
    </source>
</evidence>
<keyword evidence="2" id="KW-0813">Transport</keyword>
<dbReference type="InterPro" id="IPR027417">
    <property type="entry name" value="P-loop_NTPase"/>
</dbReference>
<evidence type="ECO:0000256" key="1">
    <source>
        <dbReference type="ARBA" id="ARBA00004202"/>
    </source>
</evidence>
<dbReference type="PANTHER" id="PTHR43790">
    <property type="entry name" value="CARBOHYDRATE TRANSPORT ATP-BINDING PROTEIN MG119-RELATED"/>
    <property type="match status" value="1"/>
</dbReference>
<comment type="subcellular location">
    <subcellularLocation>
        <location evidence="1">Cell membrane</location>
        <topology evidence="1">Peripheral membrane protein</topology>
    </subcellularLocation>
</comment>
<name>A0A1F7WYT5_9BACT</name>
<accession>A0A1F7WYT5</accession>
<dbReference type="Gene3D" id="3.40.50.300">
    <property type="entry name" value="P-loop containing nucleotide triphosphate hydrolases"/>
    <property type="match status" value="2"/>
</dbReference>
<dbReference type="PROSITE" id="PS00211">
    <property type="entry name" value="ABC_TRANSPORTER_1"/>
    <property type="match status" value="1"/>
</dbReference>
<dbReference type="Pfam" id="PF00005">
    <property type="entry name" value="ABC_tran"/>
    <property type="match status" value="2"/>
</dbReference>
<feature type="domain" description="ABC transporter" evidence="9">
    <location>
        <begin position="256"/>
        <end position="506"/>
    </location>
</feature>
<evidence type="ECO:0000313" key="11">
    <source>
        <dbReference type="Proteomes" id="UP000178735"/>
    </source>
</evidence>
<proteinExistence type="predicted"/>
<dbReference type="SMART" id="SM00382">
    <property type="entry name" value="AAA"/>
    <property type="match status" value="1"/>
</dbReference>
<dbReference type="AlphaFoldDB" id="A0A1F7WYT5"/>
<dbReference type="PANTHER" id="PTHR43790:SF4">
    <property type="entry name" value="GUANOSINE IMPORT ATP-BINDING PROTEIN NUPO"/>
    <property type="match status" value="1"/>
</dbReference>
<evidence type="ECO:0000256" key="5">
    <source>
        <dbReference type="ARBA" id="ARBA00022741"/>
    </source>
</evidence>
<keyword evidence="3" id="KW-1003">Cell membrane</keyword>
<dbReference type="InterPro" id="IPR017871">
    <property type="entry name" value="ABC_transporter-like_CS"/>
</dbReference>
<keyword evidence="4" id="KW-0677">Repeat</keyword>
<dbReference type="GO" id="GO:0016887">
    <property type="term" value="F:ATP hydrolysis activity"/>
    <property type="evidence" value="ECO:0007669"/>
    <property type="project" value="InterPro"/>
</dbReference>
<keyword evidence="7" id="KW-1278">Translocase</keyword>
<evidence type="ECO:0000256" key="4">
    <source>
        <dbReference type="ARBA" id="ARBA00022737"/>
    </source>
</evidence>
<evidence type="ECO:0000256" key="3">
    <source>
        <dbReference type="ARBA" id="ARBA00022475"/>
    </source>
</evidence>
<evidence type="ECO:0000256" key="2">
    <source>
        <dbReference type="ARBA" id="ARBA00022448"/>
    </source>
</evidence>
<keyword evidence="5" id="KW-0547">Nucleotide-binding</keyword>
<evidence type="ECO:0000256" key="8">
    <source>
        <dbReference type="ARBA" id="ARBA00023136"/>
    </source>
</evidence>
<dbReference type="CDD" id="cd03215">
    <property type="entry name" value="ABC_Carb_Monos_II"/>
    <property type="match status" value="1"/>
</dbReference>
<dbReference type="InterPro" id="IPR050107">
    <property type="entry name" value="ABC_carbohydrate_import_ATPase"/>
</dbReference>
<dbReference type="SUPFAM" id="SSF52540">
    <property type="entry name" value="P-loop containing nucleoside triphosphate hydrolases"/>
    <property type="match status" value="2"/>
</dbReference>
<feature type="domain" description="ABC transporter" evidence="9">
    <location>
        <begin position="4"/>
        <end position="239"/>
    </location>
</feature>
<dbReference type="EMBL" id="MGFH01000034">
    <property type="protein sequence ID" value="OGM07971.1"/>
    <property type="molecule type" value="Genomic_DNA"/>
</dbReference>
<dbReference type="InterPro" id="IPR003439">
    <property type="entry name" value="ABC_transporter-like_ATP-bd"/>
</dbReference>
<evidence type="ECO:0000259" key="9">
    <source>
        <dbReference type="PROSITE" id="PS50893"/>
    </source>
</evidence>
<evidence type="ECO:0000256" key="6">
    <source>
        <dbReference type="ARBA" id="ARBA00022840"/>
    </source>
</evidence>
<dbReference type="GO" id="GO:0005524">
    <property type="term" value="F:ATP binding"/>
    <property type="evidence" value="ECO:0007669"/>
    <property type="project" value="UniProtKB-KW"/>
</dbReference>
<organism evidence="10 11">
    <name type="scientific">Candidatus Wallbacteria bacterium GWC2_49_35</name>
    <dbReference type="NCBI Taxonomy" id="1817813"/>
    <lineage>
        <taxon>Bacteria</taxon>
        <taxon>Candidatus Walliibacteriota</taxon>
    </lineage>
</organism>
<reference evidence="10 11" key="1">
    <citation type="journal article" date="2016" name="Nat. Commun.">
        <title>Thousands of microbial genomes shed light on interconnected biogeochemical processes in an aquifer system.</title>
        <authorList>
            <person name="Anantharaman K."/>
            <person name="Brown C.T."/>
            <person name="Hug L.A."/>
            <person name="Sharon I."/>
            <person name="Castelle C.J."/>
            <person name="Probst A.J."/>
            <person name="Thomas B.C."/>
            <person name="Singh A."/>
            <person name="Wilkins M.J."/>
            <person name="Karaoz U."/>
            <person name="Brodie E.L."/>
            <person name="Williams K.H."/>
            <person name="Hubbard S.S."/>
            <person name="Banfield J.F."/>
        </authorList>
    </citation>
    <scope>NUCLEOTIDE SEQUENCE [LARGE SCALE GENOMIC DNA]</scope>
</reference>